<comment type="similarity">
    <text evidence="4">In the N-terminal section; belongs to the TRAFAC class translation factor GTPase superfamily. Classic translation factor GTPase family. CysN/NodQ subfamily.</text>
</comment>
<dbReference type="PROSITE" id="PS51722">
    <property type="entry name" value="G_TR_2"/>
    <property type="match status" value="1"/>
</dbReference>
<dbReference type="UniPathway" id="UPA00140">
    <property type="reaction ID" value="UER00205"/>
</dbReference>
<keyword evidence="10 14" id="KW-0067">ATP-binding</keyword>
<dbReference type="GO" id="GO:0070814">
    <property type="term" value="P:hydrogen sulfide biosynthetic process"/>
    <property type="evidence" value="ECO:0007669"/>
    <property type="project" value="UniProtKB-UniRule"/>
</dbReference>
<keyword evidence="6 14" id="KW-0808">Transferase</keyword>
<dbReference type="NCBIfam" id="NF003013">
    <property type="entry name" value="PRK03846.1"/>
    <property type="match status" value="1"/>
</dbReference>
<dbReference type="Pfam" id="PF22594">
    <property type="entry name" value="GTP-eEF1A_C"/>
    <property type="match status" value="1"/>
</dbReference>
<dbReference type="InterPro" id="IPR050100">
    <property type="entry name" value="TRAFAC_GTPase_members"/>
</dbReference>
<evidence type="ECO:0000313" key="17">
    <source>
        <dbReference type="Proteomes" id="UP000294614"/>
    </source>
</evidence>
<dbReference type="InterPro" id="IPR011779">
    <property type="entry name" value="SO4_adenylTrfase_lsu"/>
</dbReference>
<protein>
    <recommendedName>
        <fullName evidence="14">Adenylyl-sulfate kinase</fullName>
        <ecNumber evidence="14">2.7.1.25</ecNumber>
    </recommendedName>
    <alternativeName>
        <fullName evidence="14">APS kinase</fullName>
    </alternativeName>
    <alternativeName>
        <fullName evidence="14">ATP adenosine-5'-phosphosulfate 3'-phosphotransferase</fullName>
    </alternativeName>
    <alternativeName>
        <fullName evidence="14">Adenosine-5'-phosphosulfate kinase</fullName>
    </alternativeName>
</protein>
<proteinExistence type="inferred from homology"/>
<accession>A0A4R1KB47</accession>
<dbReference type="PANTHER" id="PTHR23115">
    <property type="entry name" value="TRANSLATION FACTOR"/>
    <property type="match status" value="1"/>
</dbReference>
<dbReference type="GO" id="GO:0005525">
    <property type="term" value="F:GTP binding"/>
    <property type="evidence" value="ECO:0007669"/>
    <property type="project" value="UniProtKB-KW"/>
</dbReference>
<name>A0A4R1KB47_9BACT</name>
<dbReference type="InterPro" id="IPR002891">
    <property type="entry name" value="APS"/>
</dbReference>
<keyword evidence="5" id="KW-0536">Nodulation</keyword>
<comment type="catalytic activity">
    <reaction evidence="1 14">
        <text>adenosine 5'-phosphosulfate + ATP = 3'-phosphoadenylyl sulfate + ADP + H(+)</text>
        <dbReference type="Rhea" id="RHEA:24152"/>
        <dbReference type="ChEBI" id="CHEBI:15378"/>
        <dbReference type="ChEBI" id="CHEBI:30616"/>
        <dbReference type="ChEBI" id="CHEBI:58243"/>
        <dbReference type="ChEBI" id="CHEBI:58339"/>
        <dbReference type="ChEBI" id="CHEBI:456216"/>
        <dbReference type="EC" id="2.7.1.25"/>
    </reaction>
</comment>
<evidence type="ECO:0000256" key="4">
    <source>
        <dbReference type="ARBA" id="ARBA00007237"/>
    </source>
</evidence>
<keyword evidence="17" id="KW-1185">Reference proteome</keyword>
<keyword evidence="12" id="KW-0511">Multifunctional enzyme</keyword>
<dbReference type="CDD" id="cd03695">
    <property type="entry name" value="CysN_NodQ_II"/>
    <property type="match status" value="1"/>
</dbReference>
<dbReference type="GO" id="GO:0004020">
    <property type="term" value="F:adenylylsulfate kinase activity"/>
    <property type="evidence" value="ECO:0007669"/>
    <property type="project" value="UniProtKB-UniRule"/>
</dbReference>
<dbReference type="GO" id="GO:0005524">
    <property type="term" value="F:ATP binding"/>
    <property type="evidence" value="ECO:0007669"/>
    <property type="project" value="UniProtKB-UniRule"/>
</dbReference>
<dbReference type="RefSeq" id="WP_132871170.1">
    <property type="nucleotide sequence ID" value="NZ_SMGG01000003.1"/>
</dbReference>
<dbReference type="GO" id="GO:0000103">
    <property type="term" value="P:sulfate assimilation"/>
    <property type="evidence" value="ECO:0007669"/>
    <property type="project" value="UniProtKB-UniRule"/>
</dbReference>
<dbReference type="NCBIfam" id="TIGR00455">
    <property type="entry name" value="apsK"/>
    <property type="match status" value="1"/>
</dbReference>
<dbReference type="Gene3D" id="3.40.50.300">
    <property type="entry name" value="P-loop containing nucleotide triphosphate hydrolases"/>
    <property type="match status" value="2"/>
</dbReference>
<comment type="function">
    <text evidence="14">Catalyzes the synthesis of activated sulfate.</text>
</comment>
<dbReference type="Proteomes" id="UP000294614">
    <property type="component" value="Unassembled WGS sequence"/>
</dbReference>
<dbReference type="NCBIfam" id="TIGR02034">
    <property type="entry name" value="CysN"/>
    <property type="match status" value="1"/>
</dbReference>
<dbReference type="InterPro" id="IPR000795">
    <property type="entry name" value="T_Tr_GTP-bd_dom"/>
</dbReference>
<comment type="similarity">
    <text evidence="14">Belongs to the APS kinase family.</text>
</comment>
<evidence type="ECO:0000259" key="15">
    <source>
        <dbReference type="PROSITE" id="PS51722"/>
    </source>
</evidence>
<feature type="binding site" evidence="14">
    <location>
        <begin position="457"/>
        <end position="464"/>
    </location>
    <ligand>
        <name>ATP</name>
        <dbReference type="ChEBI" id="CHEBI:30616"/>
    </ligand>
</feature>
<dbReference type="FunFam" id="3.40.50.300:FF:000212">
    <property type="entry name" value="Adenylyl-sulfate kinase"/>
    <property type="match status" value="1"/>
</dbReference>
<gene>
    <name evidence="14" type="primary">cysC</name>
    <name evidence="16" type="ORF">C8D98_0184</name>
</gene>
<dbReference type="PROSITE" id="PS00301">
    <property type="entry name" value="G_TR_1"/>
    <property type="match status" value="1"/>
</dbReference>
<evidence type="ECO:0000256" key="3">
    <source>
        <dbReference type="ARBA" id="ARBA00005438"/>
    </source>
</evidence>
<dbReference type="InterPro" id="IPR009000">
    <property type="entry name" value="Transl_B-barrel_sf"/>
</dbReference>
<dbReference type="CDD" id="cd04166">
    <property type="entry name" value="CysN_ATPS"/>
    <property type="match status" value="1"/>
</dbReference>
<keyword evidence="8 14" id="KW-0547">Nucleotide-binding</keyword>
<evidence type="ECO:0000256" key="12">
    <source>
        <dbReference type="ARBA" id="ARBA00023268"/>
    </source>
</evidence>
<dbReference type="InterPro" id="IPR059117">
    <property type="entry name" value="APS_kinase_dom"/>
</dbReference>
<dbReference type="PRINTS" id="PR00315">
    <property type="entry name" value="ELONGATNFCT"/>
</dbReference>
<evidence type="ECO:0000256" key="5">
    <source>
        <dbReference type="ARBA" id="ARBA00022458"/>
    </source>
</evidence>
<dbReference type="InterPro" id="IPR044138">
    <property type="entry name" value="CysN_II"/>
</dbReference>
<evidence type="ECO:0000256" key="7">
    <source>
        <dbReference type="ARBA" id="ARBA00022695"/>
    </source>
</evidence>
<dbReference type="InterPro" id="IPR031157">
    <property type="entry name" value="G_TR_CS"/>
</dbReference>
<keyword evidence="9 14" id="KW-0418">Kinase</keyword>
<evidence type="ECO:0000313" key="16">
    <source>
        <dbReference type="EMBL" id="TCK61682.1"/>
    </source>
</evidence>
<dbReference type="Gene3D" id="2.40.30.10">
    <property type="entry name" value="Translation factors"/>
    <property type="match status" value="2"/>
</dbReference>
<keyword evidence="14" id="KW-0597">Phosphoprotein</keyword>
<dbReference type="SUPFAM" id="SSF52540">
    <property type="entry name" value="P-loop containing nucleoside triphosphate hydrolases"/>
    <property type="match status" value="2"/>
</dbReference>
<evidence type="ECO:0000256" key="2">
    <source>
        <dbReference type="ARBA" id="ARBA00002357"/>
    </source>
</evidence>
<comment type="function">
    <text evidence="2">APS kinase catalyzes the synthesis of activated sulfate.</text>
</comment>
<comment type="pathway">
    <text evidence="14">Sulfur metabolism; hydrogen sulfide biosynthesis; sulfite from sulfate: step 2/3.</text>
</comment>
<dbReference type="InterPro" id="IPR044139">
    <property type="entry name" value="CysN_NoDQ_III"/>
</dbReference>
<dbReference type="EMBL" id="SMGG01000003">
    <property type="protein sequence ID" value="TCK61682.1"/>
    <property type="molecule type" value="Genomic_DNA"/>
</dbReference>
<feature type="active site" description="Phosphoserine intermediate" evidence="14">
    <location>
        <position position="531"/>
    </location>
</feature>
<sequence>MEKLKTYMEKDAAKQLIRFITCGSIDDGKSTLIGRLLHECRAVYDDQMAAVIRDSRTAGTTGDEPDLALIVDGLLAEREQGITIDVAHRYFSTAKRKFIILDTPGHEQYTRNMATGASNADLAVILIDSLKGISPQTVRHSYIVKLMGIKNAVVCVNKMDAQGYSQAVFDKIAADYAYLAAKIGLSYDIIPVSALKGDNITSKSLNTDWYSGQSLIDILESAEPAPSSEHGLLRLPVQYVLRPDNSFRGFCGRLESGTLSTGDRITVLPSGLSTNVKSLSLGDKPLDRASAPMSVTFTTTEEIDISRGDMAVTDKTSVLFGNSFRANLIWMDTEPLKLNKKYILKGSFGSVGAGIDKIYGRTDISTLESTDAVQLEMNDIADAGIVLDASKPFDTYDKCRITGSFILIDRMTSMTAAAGMITASRSPENVMWHSHSVDRERRIMLKGHRPAIIWLTGLSGSGKSTIANALDQRLNSLGVHTYLLDGDNIRHGLCKDLGFSAAHRDENIRRVGETAKLFADAGMIAIAAFISPFCAGRDSIRGGMPEGEFIEVFVDAPIEVCEERDPKNMYKKARRGEIKDFTGINSPYEAPQSPEIHIRTDKMSVGEAVDTILSHLRLKNII</sequence>
<dbReference type="GO" id="GO:0003924">
    <property type="term" value="F:GTPase activity"/>
    <property type="evidence" value="ECO:0007669"/>
    <property type="project" value="InterPro"/>
</dbReference>
<dbReference type="InterPro" id="IPR041757">
    <property type="entry name" value="CysN_GTP-bd"/>
</dbReference>
<comment type="catalytic activity">
    <reaction evidence="13">
        <text>sulfate + ATP + H(+) = adenosine 5'-phosphosulfate + diphosphate</text>
        <dbReference type="Rhea" id="RHEA:18133"/>
        <dbReference type="ChEBI" id="CHEBI:15378"/>
        <dbReference type="ChEBI" id="CHEBI:16189"/>
        <dbReference type="ChEBI" id="CHEBI:30616"/>
        <dbReference type="ChEBI" id="CHEBI:33019"/>
        <dbReference type="ChEBI" id="CHEBI:58243"/>
        <dbReference type="EC" id="2.7.7.4"/>
    </reaction>
</comment>
<dbReference type="FunFam" id="3.40.50.300:FF:000119">
    <property type="entry name" value="Sulfate adenylyltransferase subunit 1"/>
    <property type="match status" value="1"/>
</dbReference>
<dbReference type="NCBIfam" id="NF004035">
    <property type="entry name" value="PRK05506.1"/>
    <property type="match status" value="1"/>
</dbReference>
<reference evidence="16 17" key="1">
    <citation type="submission" date="2019-03" db="EMBL/GenBank/DDBJ databases">
        <title>Genomic Encyclopedia of Type Strains, Phase IV (KMG-IV): sequencing the most valuable type-strain genomes for metagenomic binning, comparative biology and taxonomic classification.</title>
        <authorList>
            <person name="Goeker M."/>
        </authorList>
    </citation>
    <scope>NUCLEOTIDE SEQUENCE [LARGE SCALE GENOMIC DNA]</scope>
    <source>
        <strain evidence="16 17">DSM 24984</strain>
    </source>
</reference>
<dbReference type="HAMAP" id="MF_00065">
    <property type="entry name" value="Adenylyl_sulf_kinase"/>
    <property type="match status" value="1"/>
</dbReference>
<dbReference type="InterPro" id="IPR027417">
    <property type="entry name" value="P-loop_NTPase"/>
</dbReference>
<evidence type="ECO:0000256" key="1">
    <source>
        <dbReference type="ARBA" id="ARBA00001823"/>
    </source>
</evidence>
<keyword evidence="11" id="KW-0342">GTP-binding</keyword>
<evidence type="ECO:0000256" key="14">
    <source>
        <dbReference type="HAMAP-Rule" id="MF_00065"/>
    </source>
</evidence>
<dbReference type="SUPFAM" id="SSF50465">
    <property type="entry name" value="EF-Tu/eEF-1alpha/eIF2-gamma C-terminal domain"/>
    <property type="match status" value="1"/>
</dbReference>
<dbReference type="OrthoDB" id="9804504at2"/>
<dbReference type="AlphaFoldDB" id="A0A4R1KB47"/>
<dbReference type="Pfam" id="PF01583">
    <property type="entry name" value="APS_kinase"/>
    <property type="match status" value="1"/>
</dbReference>
<organism evidence="16 17">
    <name type="scientific">Seleniivibrio woodruffii</name>
    <dbReference type="NCBI Taxonomy" id="1078050"/>
    <lineage>
        <taxon>Bacteria</taxon>
        <taxon>Pseudomonadati</taxon>
        <taxon>Deferribacterota</taxon>
        <taxon>Deferribacteres</taxon>
        <taxon>Deferribacterales</taxon>
        <taxon>Geovibrionaceae</taxon>
        <taxon>Seleniivibrio</taxon>
    </lineage>
</organism>
<dbReference type="CDD" id="cd02027">
    <property type="entry name" value="APSK"/>
    <property type="match status" value="1"/>
</dbReference>
<comment type="similarity">
    <text evidence="3">In the C-terminal section; belongs to the APS kinase family.</text>
</comment>
<evidence type="ECO:0000256" key="6">
    <source>
        <dbReference type="ARBA" id="ARBA00022679"/>
    </source>
</evidence>
<dbReference type="SUPFAM" id="SSF50447">
    <property type="entry name" value="Translation proteins"/>
    <property type="match status" value="1"/>
</dbReference>
<evidence type="ECO:0000256" key="8">
    <source>
        <dbReference type="ARBA" id="ARBA00022741"/>
    </source>
</evidence>
<dbReference type="GO" id="GO:0004781">
    <property type="term" value="F:sulfate adenylyltransferase (ATP) activity"/>
    <property type="evidence" value="ECO:0007669"/>
    <property type="project" value="UniProtKB-EC"/>
</dbReference>
<dbReference type="CDD" id="cd04095">
    <property type="entry name" value="CysN_NoDQ_III"/>
    <property type="match status" value="1"/>
</dbReference>
<keyword evidence="7 16" id="KW-0548">Nucleotidyltransferase</keyword>
<dbReference type="InterPro" id="IPR009001">
    <property type="entry name" value="Transl_elong_EF1A/Init_IF2_C"/>
</dbReference>
<comment type="caution">
    <text evidence="16">The sequence shown here is derived from an EMBL/GenBank/DDBJ whole genome shotgun (WGS) entry which is preliminary data.</text>
</comment>
<evidence type="ECO:0000256" key="11">
    <source>
        <dbReference type="ARBA" id="ARBA00023134"/>
    </source>
</evidence>
<evidence type="ECO:0000256" key="9">
    <source>
        <dbReference type="ARBA" id="ARBA00022777"/>
    </source>
</evidence>
<evidence type="ECO:0000256" key="13">
    <source>
        <dbReference type="ARBA" id="ARBA00049370"/>
    </source>
</evidence>
<feature type="domain" description="Tr-type G" evidence="15">
    <location>
        <begin position="14"/>
        <end position="227"/>
    </location>
</feature>
<dbReference type="EC" id="2.7.1.25" evidence="14"/>
<dbReference type="InterPro" id="IPR054696">
    <property type="entry name" value="GTP-eEF1A_C"/>
</dbReference>
<evidence type="ECO:0000256" key="10">
    <source>
        <dbReference type="ARBA" id="ARBA00022840"/>
    </source>
</evidence>
<dbReference type="Pfam" id="PF00009">
    <property type="entry name" value="GTP_EFTU"/>
    <property type="match status" value="1"/>
</dbReference>